<protein>
    <submittedName>
        <fullName evidence="3">Metal-binding motif-containing protein</fullName>
    </submittedName>
</protein>
<dbReference type="EMBL" id="BJXR01000010">
    <property type="protein sequence ID" value="GEN05647.1"/>
    <property type="molecule type" value="Genomic_DNA"/>
</dbReference>
<reference evidence="2 5" key="2">
    <citation type="submission" date="2019-07" db="EMBL/GenBank/DDBJ databases">
        <title>Whole genome shotgun sequence of Myxococcus fulvus NBRC 100333.</title>
        <authorList>
            <person name="Hosoyama A."/>
            <person name="Uohara A."/>
            <person name="Ohji S."/>
            <person name="Ichikawa N."/>
        </authorList>
    </citation>
    <scope>NUCLEOTIDE SEQUENCE [LARGE SCALE GENOMIC DNA]</scope>
    <source>
        <strain evidence="2 5">NBRC 100333</strain>
    </source>
</reference>
<name>A0A511SVS1_MYXFU</name>
<evidence type="ECO:0000313" key="4">
    <source>
        <dbReference type="Proteomes" id="UP000183760"/>
    </source>
</evidence>
<accession>A0A511SVS1</accession>
<dbReference type="RefSeq" id="WP_074949122.1">
    <property type="nucleotide sequence ID" value="NZ_BJXR01000010.1"/>
</dbReference>
<dbReference type="Proteomes" id="UP000183760">
    <property type="component" value="Unassembled WGS sequence"/>
</dbReference>
<dbReference type="Proteomes" id="UP000321514">
    <property type="component" value="Unassembled WGS sequence"/>
</dbReference>
<dbReference type="PROSITE" id="PS51257">
    <property type="entry name" value="PROKAR_LIPOPROTEIN"/>
    <property type="match status" value="1"/>
</dbReference>
<sequence length="433" mass="44643">MKTFESWLRALTAVLLLSGVAGCKVTFPDNAAYTCEKDGDCGGEGFVCTSLPDDGPRYCCRAEGAELCNGLDDDCDGAIDELESTCFSGDDDNRGKGACRDGQSVCTRQGTVACVGDVLPTVERCNGVDDDCDGEVDEDFNRLTDPFNCGTCGTVCTALQTCVEGVCQKRGELDCGNGLDDNRDGATDCADRDDCDGQACGAGCLCENGRQTESDCGNGEDDDEDRSIDCADRDDCEGKSCGAGCVCNDGRKTESLCTPDSGDEDGDGRLNCADPDCERKACGPGLACLGSNCVEGACDNGEDDDGDGQTDCADSDCSGQSCGVGCACRNSAKAEANCTDGIDNDGDGTTDSPSVDCQDSDCGGQLCVAGELNAVCGVTSKRCAEVSCNDLVDNDKDGLTDCADTQDCPNNSRCSRLVDGNRVAGTCNAGVCR</sequence>
<reference evidence="3 4" key="1">
    <citation type="submission" date="2016-10" db="EMBL/GenBank/DDBJ databases">
        <authorList>
            <person name="Varghese N."/>
            <person name="Submissions S."/>
        </authorList>
    </citation>
    <scope>NUCLEOTIDE SEQUENCE [LARGE SCALE GENOMIC DNA]</scope>
    <source>
        <strain evidence="3 4">DSM 16525</strain>
    </source>
</reference>
<organism evidence="2 5">
    <name type="scientific">Myxococcus fulvus</name>
    <dbReference type="NCBI Taxonomy" id="33"/>
    <lineage>
        <taxon>Bacteria</taxon>
        <taxon>Pseudomonadati</taxon>
        <taxon>Myxococcota</taxon>
        <taxon>Myxococcia</taxon>
        <taxon>Myxococcales</taxon>
        <taxon>Cystobacterineae</taxon>
        <taxon>Myxococcaceae</taxon>
        <taxon>Myxococcus</taxon>
    </lineage>
</organism>
<keyword evidence="4" id="KW-1185">Reference proteome</keyword>
<gene>
    <name evidence="2" type="ORF">MFU01_06840</name>
    <name evidence="3" type="ORF">SAMN05443572_101807</name>
</gene>
<evidence type="ECO:0000256" key="1">
    <source>
        <dbReference type="SAM" id="SignalP"/>
    </source>
</evidence>
<comment type="caution">
    <text evidence="2">The sequence shown here is derived from an EMBL/GenBank/DDBJ whole genome shotgun (WGS) entry which is preliminary data.</text>
</comment>
<evidence type="ECO:0000313" key="2">
    <source>
        <dbReference type="EMBL" id="GEN05647.1"/>
    </source>
</evidence>
<feature type="signal peptide" evidence="1">
    <location>
        <begin position="1"/>
        <end position="23"/>
    </location>
</feature>
<dbReference type="AlphaFoldDB" id="A0A511SVS1"/>
<dbReference type="STRING" id="1334629.MFUL124B02_05005"/>
<keyword evidence="1" id="KW-0732">Signal</keyword>
<evidence type="ECO:0000313" key="5">
    <source>
        <dbReference type="Proteomes" id="UP000321514"/>
    </source>
</evidence>
<proteinExistence type="predicted"/>
<feature type="chain" id="PRO_5023084989" evidence="1">
    <location>
        <begin position="24"/>
        <end position="433"/>
    </location>
</feature>
<dbReference type="EMBL" id="FOIB01000001">
    <property type="protein sequence ID" value="SET00140.1"/>
    <property type="molecule type" value="Genomic_DNA"/>
</dbReference>
<evidence type="ECO:0000313" key="3">
    <source>
        <dbReference type="EMBL" id="SET00140.1"/>
    </source>
</evidence>